<evidence type="ECO:0000256" key="3">
    <source>
        <dbReference type="SAM" id="Phobius"/>
    </source>
</evidence>
<dbReference type="GO" id="GO:0032956">
    <property type="term" value="P:regulation of actin cytoskeleton organization"/>
    <property type="evidence" value="ECO:0007669"/>
    <property type="project" value="TreeGrafter"/>
</dbReference>
<dbReference type="WBParaSite" id="HPLM_0001901001-mRNA-1">
    <property type="protein sequence ID" value="HPLM_0001901001-mRNA-1"/>
    <property type="gene ID" value="HPLM_0001901001"/>
</dbReference>
<reference evidence="6" key="1">
    <citation type="submission" date="2017-02" db="UniProtKB">
        <authorList>
            <consortium name="WormBaseParasite"/>
        </authorList>
    </citation>
    <scope>IDENTIFICATION</scope>
</reference>
<evidence type="ECO:0000256" key="2">
    <source>
        <dbReference type="SAM" id="Coils"/>
    </source>
</evidence>
<accession>A0A0N4X3R8</accession>
<reference evidence="4 5" key="2">
    <citation type="submission" date="2018-11" db="EMBL/GenBank/DDBJ databases">
        <authorList>
            <consortium name="Pathogen Informatics"/>
        </authorList>
    </citation>
    <scope>NUCLEOTIDE SEQUENCE [LARGE SCALE GENOMIC DNA]</scope>
    <source>
        <strain evidence="4 5">MHpl1</strain>
    </source>
</reference>
<dbReference type="GO" id="GO:0035020">
    <property type="term" value="P:regulation of Rac protein signal transduction"/>
    <property type="evidence" value="ECO:0007669"/>
    <property type="project" value="TreeGrafter"/>
</dbReference>
<protein>
    <submittedName>
        <fullName evidence="6">t-SNARE coiled-coil homology domain-containing protein</fullName>
    </submittedName>
</protein>
<dbReference type="InterPro" id="IPR047165">
    <property type="entry name" value="RHG17/44/SH3BP1-like"/>
</dbReference>
<dbReference type="EMBL" id="UZAF01020981">
    <property type="protein sequence ID" value="VDO74469.1"/>
    <property type="molecule type" value="Genomic_DNA"/>
</dbReference>
<dbReference type="STRING" id="6290.A0A0N4X3R8"/>
<name>A0A0N4X3R8_HAEPC</name>
<dbReference type="Proteomes" id="UP000268014">
    <property type="component" value="Unassembled WGS sequence"/>
</dbReference>
<keyword evidence="3" id="KW-1133">Transmembrane helix</keyword>
<keyword evidence="2" id="KW-0175">Coiled coil</keyword>
<dbReference type="PANTHER" id="PTHR14130:SF14">
    <property type="entry name" value="RHO GTPASE-ACTIVATING PROTEIN 92B"/>
    <property type="match status" value="1"/>
</dbReference>
<evidence type="ECO:0000256" key="1">
    <source>
        <dbReference type="ARBA" id="ARBA00022468"/>
    </source>
</evidence>
<keyword evidence="5" id="KW-1185">Reference proteome</keyword>
<evidence type="ECO:0000313" key="4">
    <source>
        <dbReference type="EMBL" id="VDO74469.1"/>
    </source>
</evidence>
<dbReference type="SUPFAM" id="SSF103657">
    <property type="entry name" value="BAR/IMD domain-like"/>
    <property type="match status" value="1"/>
</dbReference>
<proteinExistence type="predicted"/>
<keyword evidence="1" id="KW-0343">GTPase activation</keyword>
<feature type="coiled-coil region" evidence="2">
    <location>
        <begin position="158"/>
        <end position="192"/>
    </location>
</feature>
<organism evidence="6">
    <name type="scientific">Haemonchus placei</name>
    <name type="common">Barber's pole worm</name>
    <dbReference type="NCBI Taxonomy" id="6290"/>
    <lineage>
        <taxon>Eukaryota</taxon>
        <taxon>Metazoa</taxon>
        <taxon>Ecdysozoa</taxon>
        <taxon>Nematoda</taxon>
        <taxon>Chromadorea</taxon>
        <taxon>Rhabditida</taxon>
        <taxon>Rhabditina</taxon>
        <taxon>Rhabditomorpha</taxon>
        <taxon>Strongyloidea</taxon>
        <taxon>Trichostrongylidae</taxon>
        <taxon>Haemonchus</taxon>
    </lineage>
</organism>
<dbReference type="GO" id="GO:0005096">
    <property type="term" value="F:GTPase activator activity"/>
    <property type="evidence" value="ECO:0007669"/>
    <property type="project" value="UniProtKB-KW"/>
</dbReference>
<dbReference type="AlphaFoldDB" id="A0A0N4X3R8"/>
<dbReference type="PANTHER" id="PTHR14130">
    <property type="entry name" value="3BP-1 RELATED RHOGAP"/>
    <property type="match status" value="1"/>
</dbReference>
<dbReference type="Gene3D" id="1.20.1270.60">
    <property type="entry name" value="Arfaptin homology (AH) domain/BAR domain"/>
    <property type="match status" value="1"/>
</dbReference>
<evidence type="ECO:0000313" key="5">
    <source>
        <dbReference type="Proteomes" id="UP000268014"/>
    </source>
</evidence>
<sequence>MEKAKKDVGQKFRRIRHNLVNSNKIEDDDLKIVSALEHRNQKVINAISLYRKHVSNTVKTGLREENVDKRRKKVDEFALCVDLRDISTDLEASHTTCLHRVILKISQALQIIVDEKIKHDMMIEKRVLDDLVQFQEMEKALCKSKERLSNAFTDVDIAKKALEKADNTSSNIAQLQDTLDAVKLKLENQKDSTITDVYSLAAREQEIAKASIFFLKLIWSLVLCASMFYSFHLLQCLYDWFHACAPLSKGVIA</sequence>
<dbReference type="OrthoDB" id="19923at2759"/>
<dbReference type="InterPro" id="IPR027267">
    <property type="entry name" value="AH/BAR_dom_sf"/>
</dbReference>
<feature type="transmembrane region" description="Helical" evidence="3">
    <location>
        <begin position="213"/>
        <end position="231"/>
    </location>
</feature>
<keyword evidence="3" id="KW-0812">Transmembrane</keyword>
<gene>
    <name evidence="4" type="ORF">HPLM_LOCUS19003</name>
</gene>
<evidence type="ECO:0000313" key="6">
    <source>
        <dbReference type="WBParaSite" id="HPLM_0001901001-mRNA-1"/>
    </source>
</evidence>
<dbReference type="OMA" id="EISHTTC"/>
<keyword evidence="3" id="KW-0472">Membrane</keyword>